<dbReference type="Proteomes" id="UP000183509">
    <property type="component" value="Unassembled WGS sequence"/>
</dbReference>
<feature type="coiled-coil region" evidence="1">
    <location>
        <begin position="18"/>
        <end position="45"/>
    </location>
</feature>
<dbReference type="EMBL" id="QHGU01000095">
    <property type="protein sequence ID" value="PZM54086.1"/>
    <property type="molecule type" value="Genomic_DNA"/>
</dbReference>
<dbReference type="AlphaFoldDB" id="A0AB73TMZ1"/>
<accession>A0AB73TMZ1</accession>
<name>A0AB73TMZ1_ENTFC</name>
<evidence type="ECO:0000313" key="2">
    <source>
        <dbReference type="EMBL" id="PZM54086.1"/>
    </source>
</evidence>
<dbReference type="EMBL" id="FKLM01000290">
    <property type="protein sequence ID" value="SAM55140.1"/>
    <property type="molecule type" value="Genomic_DNA"/>
</dbReference>
<evidence type="ECO:0000313" key="5">
    <source>
        <dbReference type="Proteomes" id="UP000249070"/>
    </source>
</evidence>
<keyword evidence="1" id="KW-0175">Coiled coil</keyword>
<gene>
    <name evidence="2" type="ORF">DKP91_13125</name>
    <name evidence="3" type="ORF">DTPHA_603329</name>
</gene>
<protein>
    <submittedName>
        <fullName evidence="2">Uncharacterized protein</fullName>
    </submittedName>
</protein>
<dbReference type="RefSeq" id="WP_060806718.1">
    <property type="nucleotide sequence ID" value="NZ_CP083922.1"/>
</dbReference>
<evidence type="ECO:0000256" key="1">
    <source>
        <dbReference type="SAM" id="Coils"/>
    </source>
</evidence>
<sequence length="59" mass="6889">MEKDIYKQLTQQIQKEKEKGLLDHLDELELKADEINKNRMSAKEKGIKLKDSSLQSDKS</sequence>
<organism evidence="2 5">
    <name type="scientific">Enterococcus faecium</name>
    <name type="common">Streptococcus faecium</name>
    <dbReference type="NCBI Taxonomy" id="1352"/>
    <lineage>
        <taxon>Bacteria</taxon>
        <taxon>Bacillati</taxon>
        <taxon>Bacillota</taxon>
        <taxon>Bacilli</taxon>
        <taxon>Lactobacillales</taxon>
        <taxon>Enterococcaceae</taxon>
        <taxon>Enterococcus</taxon>
    </lineage>
</organism>
<dbReference type="Proteomes" id="UP000249070">
    <property type="component" value="Unassembled WGS sequence"/>
</dbReference>
<evidence type="ECO:0000313" key="4">
    <source>
        <dbReference type="Proteomes" id="UP000183509"/>
    </source>
</evidence>
<reference evidence="3 4" key="1">
    <citation type="submission" date="2016-04" db="EMBL/GenBank/DDBJ databases">
        <authorList>
            <person name="Millard A."/>
        </authorList>
    </citation>
    <scope>NUCLEOTIDE SEQUENCE [LARGE SCALE GENOMIC DNA]</scope>
    <source>
        <strain evidence="3">Isolate 22</strain>
    </source>
</reference>
<evidence type="ECO:0000313" key="3">
    <source>
        <dbReference type="EMBL" id="SAM55140.1"/>
    </source>
</evidence>
<proteinExistence type="predicted"/>
<reference evidence="2 5" key="2">
    <citation type="submission" date="2018-05" db="EMBL/GenBank/DDBJ databases">
        <title>Vancomycin-resistant Enterococcus faecium strain from Chelyabinsk, Russia.</title>
        <authorList>
            <person name="Gostev V."/>
            <person name="Goncharov A."/>
            <person name="Kolodzhieva V."/>
            <person name="Suvorov A."/>
            <person name="Sidorenko S."/>
            <person name="Zueva L."/>
        </authorList>
    </citation>
    <scope>NUCLEOTIDE SEQUENCE [LARGE SCALE GENOMIC DNA]</scope>
    <source>
        <strain evidence="2 5">20</strain>
    </source>
</reference>
<comment type="caution">
    <text evidence="2">The sequence shown here is derived from an EMBL/GenBank/DDBJ whole genome shotgun (WGS) entry which is preliminary data.</text>
</comment>